<dbReference type="OMA" id="SKEQQDX"/>
<dbReference type="Ensembl" id="ENSCGRT00001023564.1">
    <property type="protein sequence ID" value="ENSCGRP00001019320.1"/>
    <property type="gene ID" value="ENSCGRG00001018810.1"/>
</dbReference>
<evidence type="ECO:0000256" key="2">
    <source>
        <dbReference type="ARBA" id="ARBA00072320"/>
    </source>
</evidence>
<proteinExistence type="predicted"/>
<organism evidence="3 4">
    <name type="scientific">Cricetulus griseus</name>
    <name type="common">Chinese hamster</name>
    <name type="synonym">Cricetulus barabensis griseus</name>
    <dbReference type="NCBI Taxonomy" id="10029"/>
    <lineage>
        <taxon>Eukaryota</taxon>
        <taxon>Metazoa</taxon>
        <taxon>Chordata</taxon>
        <taxon>Craniata</taxon>
        <taxon>Vertebrata</taxon>
        <taxon>Euteleostomi</taxon>
        <taxon>Mammalia</taxon>
        <taxon>Eutheria</taxon>
        <taxon>Euarchontoglires</taxon>
        <taxon>Glires</taxon>
        <taxon>Rodentia</taxon>
        <taxon>Myomorpha</taxon>
        <taxon>Muroidea</taxon>
        <taxon>Cricetidae</taxon>
        <taxon>Cricetinae</taxon>
        <taxon>Cricetulus</taxon>
    </lineage>
</organism>
<sequence>MYDFTEDQTMDMKVLDFEHFLPMLQTVSNNKGQETYEDYVEGLHVFDKEGNSSIMGAEIHHVLVTPGEKMTEEEMEMLMAGHKDSNGCINYEELVRMALID</sequence>
<evidence type="ECO:0000313" key="4">
    <source>
        <dbReference type="Proteomes" id="UP000694386"/>
    </source>
</evidence>
<dbReference type="GO" id="GO:0008307">
    <property type="term" value="F:structural constituent of muscle"/>
    <property type="evidence" value="ECO:0007669"/>
    <property type="project" value="TreeGrafter"/>
</dbReference>
<evidence type="ECO:0000313" key="3">
    <source>
        <dbReference type="Ensembl" id="ENSCGRP00001019320.1"/>
    </source>
</evidence>
<reference evidence="3" key="1">
    <citation type="submission" date="2025-08" db="UniProtKB">
        <authorList>
            <consortium name="Ensembl"/>
        </authorList>
    </citation>
    <scope>IDENTIFICATION</scope>
</reference>
<reference evidence="3" key="2">
    <citation type="submission" date="2025-09" db="UniProtKB">
        <authorList>
            <consortium name="Ensembl"/>
        </authorList>
    </citation>
    <scope>IDENTIFICATION</scope>
</reference>
<dbReference type="InterPro" id="IPR050230">
    <property type="entry name" value="CALM/Myosin/TropC-like"/>
</dbReference>
<evidence type="ECO:0000256" key="1">
    <source>
        <dbReference type="ARBA" id="ARBA00022737"/>
    </source>
</evidence>
<dbReference type="GeneTree" id="ENSGT01030000234570"/>
<name>A0A8C2QKY2_CRIGR</name>
<dbReference type="InterPro" id="IPR011992">
    <property type="entry name" value="EF-hand-dom_pair"/>
</dbReference>
<dbReference type="PANTHER" id="PTHR23048:SF7">
    <property type="entry name" value="SIMILAR TO MYOSIN, LIGHT POLYPEPTIDE 6, ALKALI, SMOOTH MUSCLE AND NON-MUSCLE"/>
    <property type="match status" value="1"/>
</dbReference>
<protein>
    <recommendedName>
        <fullName evidence="2">EF-hand calcium-binding domain-containing protein 11</fullName>
    </recommendedName>
</protein>
<dbReference type="GO" id="GO:0016460">
    <property type="term" value="C:myosin II complex"/>
    <property type="evidence" value="ECO:0007669"/>
    <property type="project" value="TreeGrafter"/>
</dbReference>
<dbReference type="SUPFAM" id="SSF47473">
    <property type="entry name" value="EF-hand"/>
    <property type="match status" value="1"/>
</dbReference>
<keyword evidence="1" id="KW-0677">Repeat</keyword>
<dbReference type="Gene3D" id="1.10.238.10">
    <property type="entry name" value="EF-hand"/>
    <property type="match status" value="1"/>
</dbReference>
<dbReference type="Proteomes" id="UP000694386">
    <property type="component" value="Unplaced"/>
</dbReference>
<dbReference type="FunFam" id="1.10.238.10:FF:000003">
    <property type="entry name" value="Calmodulin A"/>
    <property type="match status" value="1"/>
</dbReference>
<dbReference type="PANTHER" id="PTHR23048">
    <property type="entry name" value="MYOSIN LIGHT CHAIN 1, 3"/>
    <property type="match status" value="1"/>
</dbReference>
<dbReference type="AlphaFoldDB" id="A0A8C2QKY2"/>
<accession>A0A8C2QKY2</accession>